<gene>
    <name evidence="2" type="ORF">ZT1A5_G11233</name>
</gene>
<dbReference type="InterPro" id="IPR052523">
    <property type="entry name" value="Trichothecene_AcTrans"/>
</dbReference>
<protein>
    <recommendedName>
        <fullName evidence="1">N-acetyltransferase domain-containing protein</fullName>
    </recommendedName>
</protein>
<organism evidence="2 3">
    <name type="scientific">Zymoseptoria tritici ST99CH_1A5</name>
    <dbReference type="NCBI Taxonomy" id="1276529"/>
    <lineage>
        <taxon>Eukaryota</taxon>
        <taxon>Fungi</taxon>
        <taxon>Dikarya</taxon>
        <taxon>Ascomycota</taxon>
        <taxon>Pezizomycotina</taxon>
        <taxon>Dothideomycetes</taxon>
        <taxon>Dothideomycetidae</taxon>
        <taxon>Mycosphaerellales</taxon>
        <taxon>Mycosphaerellaceae</taxon>
        <taxon>Zymoseptoria</taxon>
    </lineage>
</organism>
<feature type="domain" description="N-acetyltransferase" evidence="1">
    <location>
        <begin position="18"/>
        <end position="218"/>
    </location>
</feature>
<dbReference type="InterPro" id="IPR016181">
    <property type="entry name" value="Acyl_CoA_acyltransferase"/>
</dbReference>
<dbReference type="SUPFAM" id="SSF55729">
    <property type="entry name" value="Acyl-CoA N-acyltransferases (Nat)"/>
    <property type="match status" value="1"/>
</dbReference>
<dbReference type="EMBL" id="LT882688">
    <property type="protein sequence ID" value="SMY29784.1"/>
    <property type="molecule type" value="Genomic_DNA"/>
</dbReference>
<reference evidence="2 3" key="1">
    <citation type="submission" date="2016-10" db="EMBL/GenBank/DDBJ databases">
        <authorList>
            <person name="Varghese N."/>
        </authorList>
    </citation>
    <scope>NUCLEOTIDE SEQUENCE [LARGE SCALE GENOMIC DNA]</scope>
</reference>
<dbReference type="InterPro" id="IPR000182">
    <property type="entry name" value="GNAT_dom"/>
</dbReference>
<evidence type="ECO:0000313" key="3">
    <source>
        <dbReference type="Proteomes" id="UP000215453"/>
    </source>
</evidence>
<evidence type="ECO:0000313" key="2">
    <source>
        <dbReference type="EMBL" id="SMY29784.1"/>
    </source>
</evidence>
<evidence type="ECO:0000259" key="1">
    <source>
        <dbReference type="PROSITE" id="PS51186"/>
    </source>
</evidence>
<dbReference type="PANTHER" id="PTHR42791:SF1">
    <property type="entry name" value="N-ACETYLTRANSFERASE DOMAIN-CONTAINING PROTEIN"/>
    <property type="match status" value="1"/>
</dbReference>
<dbReference type="PROSITE" id="PS51186">
    <property type="entry name" value="GNAT"/>
    <property type="match status" value="1"/>
</dbReference>
<dbReference type="Proteomes" id="UP000215453">
    <property type="component" value="Chromosome 13"/>
</dbReference>
<accession>A0A1Y6LZF9</accession>
<dbReference type="PANTHER" id="PTHR42791">
    <property type="entry name" value="GNAT FAMILY ACETYLTRANSFERASE"/>
    <property type="match status" value="1"/>
</dbReference>
<dbReference type="Pfam" id="PF13508">
    <property type="entry name" value="Acetyltransf_7"/>
    <property type="match status" value="1"/>
</dbReference>
<proteinExistence type="predicted"/>
<sequence length="228" mass="25048">MSTKNPPRPFTIQTPTPPLIPSMTTIVARAFHPVNAFHRRAFPLTPGVLAWFHRAFTDEIQNPRCHPLVAIDPSVSTSSSLHVIGLLLLRRMSPTEPGAGMWSLYPYTADHDESLFGPANEAQSRWRRKLFDTPGEPHYGKEHLLVELFGADHGWKGTGVGKALLGEACRVADEGGLVMFVEANGSARGFYEKFGFEEVAREKMPSGEMEYWEFLLVREGGGGGGGGV</sequence>
<dbReference type="GO" id="GO:0016747">
    <property type="term" value="F:acyltransferase activity, transferring groups other than amino-acyl groups"/>
    <property type="evidence" value="ECO:0007669"/>
    <property type="project" value="InterPro"/>
</dbReference>
<dbReference type="AlphaFoldDB" id="A0A1Y6LZF9"/>
<name>A0A1Y6LZF9_ZYMTR</name>
<dbReference type="Gene3D" id="3.40.630.30">
    <property type="match status" value="1"/>
</dbReference>